<dbReference type="Gene3D" id="2.30.30.220">
    <property type="entry name" value="SspB-like"/>
    <property type="match status" value="1"/>
</dbReference>
<sequence length="127" mass="14097">MTMTSSVPYLLRAINEWILDNDLTPYLILDATVADTQVPLNYVKDDQIVLNISPSAIRDLMIEDGHLTFSGRFGGVSHYIHAPMRAVLGIVAKENGEGMWFPREDKDPEPTPPKAIKKGPPALKVIK</sequence>
<dbReference type="PANTHER" id="PTHR37486:SF1">
    <property type="entry name" value="STRINGENT STARVATION PROTEIN B"/>
    <property type="match status" value="1"/>
</dbReference>
<feature type="region of interest" description="Disordered" evidence="1">
    <location>
        <begin position="102"/>
        <end position="127"/>
    </location>
</feature>
<name>A0A972VYM6_9GAMM</name>
<keyword evidence="2" id="KW-0645">Protease</keyword>
<evidence type="ECO:0000313" key="3">
    <source>
        <dbReference type="Proteomes" id="UP000754644"/>
    </source>
</evidence>
<dbReference type="InterPro" id="IPR036760">
    <property type="entry name" value="SspB-like_sf"/>
</dbReference>
<protein>
    <submittedName>
        <fullName evidence="2">ClpXP protease specificity-enhancing factor</fullName>
    </submittedName>
</protein>
<dbReference type="Pfam" id="PF04386">
    <property type="entry name" value="SspB"/>
    <property type="match status" value="1"/>
</dbReference>
<evidence type="ECO:0000313" key="2">
    <source>
        <dbReference type="EMBL" id="NQV65032.1"/>
    </source>
</evidence>
<dbReference type="SUPFAM" id="SSF101738">
    <property type="entry name" value="SspB-like"/>
    <property type="match status" value="1"/>
</dbReference>
<dbReference type="AlphaFoldDB" id="A0A972VYM6"/>
<accession>A0A972VYM6</accession>
<dbReference type="EMBL" id="JABMOJ010000247">
    <property type="protein sequence ID" value="NQV65032.1"/>
    <property type="molecule type" value="Genomic_DNA"/>
</dbReference>
<dbReference type="GO" id="GO:0008233">
    <property type="term" value="F:peptidase activity"/>
    <property type="evidence" value="ECO:0007669"/>
    <property type="project" value="UniProtKB-KW"/>
</dbReference>
<dbReference type="GO" id="GO:0005840">
    <property type="term" value="C:ribosome"/>
    <property type="evidence" value="ECO:0007669"/>
    <property type="project" value="TreeGrafter"/>
</dbReference>
<comment type="caution">
    <text evidence="2">The sequence shown here is derived from an EMBL/GenBank/DDBJ whole genome shotgun (WGS) entry which is preliminary data.</text>
</comment>
<dbReference type="PIRSF" id="PIRSF005276">
    <property type="entry name" value="SspB"/>
    <property type="match status" value="1"/>
</dbReference>
<dbReference type="InterPro" id="IPR007481">
    <property type="entry name" value="SspB"/>
</dbReference>
<dbReference type="PANTHER" id="PTHR37486">
    <property type="entry name" value="STRINGENT STARVATION PROTEIN B"/>
    <property type="match status" value="1"/>
</dbReference>
<reference evidence="2" key="1">
    <citation type="submission" date="2020-05" db="EMBL/GenBank/DDBJ databases">
        <title>Sulfur intermediates as new biogeochemical hubs in an aquatic model microbial ecosystem.</title>
        <authorList>
            <person name="Vigneron A."/>
        </authorList>
    </citation>
    <scope>NUCLEOTIDE SEQUENCE</scope>
    <source>
        <strain evidence="2">Bin.250</strain>
    </source>
</reference>
<dbReference type="GO" id="GO:0006508">
    <property type="term" value="P:proteolysis"/>
    <property type="evidence" value="ECO:0007669"/>
    <property type="project" value="UniProtKB-KW"/>
</dbReference>
<dbReference type="Proteomes" id="UP000754644">
    <property type="component" value="Unassembled WGS sequence"/>
</dbReference>
<proteinExistence type="predicted"/>
<dbReference type="GO" id="GO:0045732">
    <property type="term" value="P:positive regulation of protein catabolic process"/>
    <property type="evidence" value="ECO:0007669"/>
    <property type="project" value="TreeGrafter"/>
</dbReference>
<evidence type="ECO:0000256" key="1">
    <source>
        <dbReference type="SAM" id="MobiDB-lite"/>
    </source>
</evidence>
<dbReference type="NCBIfam" id="NF008769">
    <property type="entry name" value="PRK11798.2-5"/>
    <property type="match status" value="1"/>
</dbReference>
<organism evidence="2 3">
    <name type="scientific">SAR86 cluster bacterium</name>
    <dbReference type="NCBI Taxonomy" id="2030880"/>
    <lineage>
        <taxon>Bacteria</taxon>
        <taxon>Pseudomonadati</taxon>
        <taxon>Pseudomonadota</taxon>
        <taxon>Gammaproteobacteria</taxon>
        <taxon>SAR86 cluster</taxon>
    </lineage>
</organism>
<gene>
    <name evidence="2" type="ORF">HQ497_06685</name>
</gene>
<keyword evidence="2" id="KW-0378">Hydrolase</keyword>
<dbReference type="GO" id="GO:0005829">
    <property type="term" value="C:cytosol"/>
    <property type="evidence" value="ECO:0007669"/>
    <property type="project" value="TreeGrafter"/>
</dbReference>